<dbReference type="Pfam" id="PF02645">
    <property type="entry name" value="DegV"/>
    <property type="match status" value="1"/>
</dbReference>
<dbReference type="InterPro" id="IPR050270">
    <property type="entry name" value="DegV_domain_contain"/>
</dbReference>
<dbReference type="PANTHER" id="PTHR33434:SF2">
    <property type="entry name" value="FATTY ACID-BINDING PROTEIN TM_1468"/>
    <property type="match status" value="1"/>
</dbReference>
<dbReference type="AlphaFoldDB" id="A0A1W1W0M9"/>
<dbReference type="GO" id="GO:0008289">
    <property type="term" value="F:lipid binding"/>
    <property type="evidence" value="ECO:0007669"/>
    <property type="project" value="UniProtKB-KW"/>
</dbReference>
<evidence type="ECO:0000256" key="1">
    <source>
        <dbReference type="ARBA" id="ARBA00023121"/>
    </source>
</evidence>
<reference evidence="2 3" key="1">
    <citation type="submission" date="2017-04" db="EMBL/GenBank/DDBJ databases">
        <authorList>
            <person name="Afonso C.L."/>
            <person name="Miller P.J."/>
            <person name="Scott M.A."/>
            <person name="Spackman E."/>
            <person name="Goraichik I."/>
            <person name="Dimitrov K.M."/>
            <person name="Suarez D.L."/>
            <person name="Swayne D.E."/>
        </authorList>
    </citation>
    <scope>NUCLEOTIDE SEQUENCE [LARGE SCALE GENOMIC DNA]</scope>
    <source>
        <strain evidence="2 3">ToBE</strain>
    </source>
</reference>
<dbReference type="Gene3D" id="3.30.1180.10">
    <property type="match status" value="1"/>
</dbReference>
<evidence type="ECO:0000313" key="2">
    <source>
        <dbReference type="EMBL" id="SMB99073.1"/>
    </source>
</evidence>
<name>A0A1W1W0M9_9FIRM</name>
<dbReference type="Gene3D" id="3.40.50.10170">
    <property type="match status" value="1"/>
</dbReference>
<dbReference type="STRING" id="698762.SAMN00808754_2731"/>
<proteinExistence type="predicted"/>
<dbReference type="PANTHER" id="PTHR33434">
    <property type="entry name" value="DEGV DOMAIN-CONTAINING PROTEIN DR_1986-RELATED"/>
    <property type="match status" value="1"/>
</dbReference>
<dbReference type="OrthoDB" id="9780660at2"/>
<dbReference type="RefSeq" id="WP_084666437.1">
    <property type="nucleotide sequence ID" value="NZ_LT838272.1"/>
</dbReference>
<dbReference type="InterPro" id="IPR003797">
    <property type="entry name" value="DegV"/>
</dbReference>
<organism evidence="2 3">
    <name type="scientific">Thermanaeromonas toyohensis ToBE</name>
    <dbReference type="NCBI Taxonomy" id="698762"/>
    <lineage>
        <taxon>Bacteria</taxon>
        <taxon>Bacillati</taxon>
        <taxon>Bacillota</taxon>
        <taxon>Clostridia</taxon>
        <taxon>Neomoorellales</taxon>
        <taxon>Neomoorellaceae</taxon>
        <taxon>Thermanaeromonas</taxon>
    </lineage>
</organism>
<keyword evidence="3" id="KW-1185">Reference proteome</keyword>
<dbReference type="EMBL" id="LT838272">
    <property type="protein sequence ID" value="SMB99073.1"/>
    <property type="molecule type" value="Genomic_DNA"/>
</dbReference>
<sequence>MGKIRIVTDSTADLPRELIEKYNIIVVPLKVMFGQEIYRDGVDLTSRQFFQKLRSSSTLPTTSQPSPQEFLEAYRPLVEERASIVSIHISSYLSGTLQSAKLAKAMLGYEDLEIIDSRLVSLALGLGVLVAAQKAFEGCSKEEVLGAARQVMDNIQAYFLVDTLEYLQRGGRIGKAQAFLGSLLNIKPLCTLREGIIYPYEKIRGKLKAMERLVEVITEKFPPGSPLWCVLVHGDDLEGLEQLKERLEKKVTISQLITGEIGPVVGTHAGPGLLGIIACPMF</sequence>
<evidence type="ECO:0000313" key="3">
    <source>
        <dbReference type="Proteomes" id="UP000192569"/>
    </source>
</evidence>
<accession>A0A1W1W0M9</accession>
<dbReference type="SUPFAM" id="SSF82549">
    <property type="entry name" value="DAK1/DegV-like"/>
    <property type="match status" value="1"/>
</dbReference>
<dbReference type="Proteomes" id="UP000192569">
    <property type="component" value="Chromosome I"/>
</dbReference>
<gene>
    <name evidence="2" type="ORF">SAMN00808754_2731</name>
</gene>
<dbReference type="NCBIfam" id="TIGR00762">
    <property type="entry name" value="DegV"/>
    <property type="match status" value="1"/>
</dbReference>
<dbReference type="PROSITE" id="PS51482">
    <property type="entry name" value="DEGV"/>
    <property type="match status" value="1"/>
</dbReference>
<keyword evidence="1" id="KW-0446">Lipid-binding</keyword>
<dbReference type="InterPro" id="IPR043168">
    <property type="entry name" value="DegV_C"/>
</dbReference>
<protein>
    <submittedName>
        <fullName evidence="2">EDD domain protein, DegV family</fullName>
    </submittedName>
</protein>